<dbReference type="AlphaFoldDB" id="A0AAN6QIP1"/>
<feature type="transmembrane region" description="Helical" evidence="6">
    <location>
        <begin position="274"/>
        <end position="293"/>
    </location>
</feature>
<comment type="subcellular location">
    <subcellularLocation>
        <location evidence="1">Membrane</location>
        <topology evidence="1">Multi-pass membrane protein</topology>
    </subcellularLocation>
</comment>
<feature type="transmembrane region" description="Helical" evidence="6">
    <location>
        <begin position="238"/>
        <end position="262"/>
    </location>
</feature>
<dbReference type="PANTHER" id="PTHR12570">
    <property type="match status" value="1"/>
</dbReference>
<dbReference type="PANTHER" id="PTHR12570:SF92">
    <property type="entry name" value="SPICHTHYIN, ISOFORM B"/>
    <property type="match status" value="1"/>
</dbReference>
<protein>
    <submittedName>
        <fullName evidence="7">DUF803-domain-containing protein</fullName>
    </submittedName>
</protein>
<reference evidence="7" key="1">
    <citation type="journal article" date="2023" name="Mol. Phylogenet. Evol.">
        <title>Genome-scale phylogeny and comparative genomics of the fungal order Sordariales.</title>
        <authorList>
            <person name="Hensen N."/>
            <person name="Bonometti L."/>
            <person name="Westerberg I."/>
            <person name="Brannstrom I.O."/>
            <person name="Guillou S."/>
            <person name="Cros-Aarteil S."/>
            <person name="Calhoun S."/>
            <person name="Haridas S."/>
            <person name="Kuo A."/>
            <person name="Mondo S."/>
            <person name="Pangilinan J."/>
            <person name="Riley R."/>
            <person name="LaButti K."/>
            <person name="Andreopoulos B."/>
            <person name="Lipzen A."/>
            <person name="Chen C."/>
            <person name="Yan M."/>
            <person name="Daum C."/>
            <person name="Ng V."/>
            <person name="Clum A."/>
            <person name="Steindorff A."/>
            <person name="Ohm R.A."/>
            <person name="Martin F."/>
            <person name="Silar P."/>
            <person name="Natvig D.O."/>
            <person name="Lalanne C."/>
            <person name="Gautier V."/>
            <person name="Ament-Velasquez S.L."/>
            <person name="Kruys A."/>
            <person name="Hutchinson M.I."/>
            <person name="Powell A.J."/>
            <person name="Barry K."/>
            <person name="Miller A.N."/>
            <person name="Grigoriev I.V."/>
            <person name="Debuchy R."/>
            <person name="Gladieux P."/>
            <person name="Hiltunen Thoren M."/>
            <person name="Johannesson H."/>
        </authorList>
    </citation>
    <scope>NUCLEOTIDE SEQUENCE</scope>
    <source>
        <strain evidence="7">CBS 508.74</strain>
    </source>
</reference>
<comment type="caution">
    <text evidence="7">The sequence shown here is derived from an EMBL/GenBank/DDBJ whole genome shotgun (WGS) entry which is preliminary data.</text>
</comment>
<sequence>MDNAAQLLDHGHQLYARVGGAAPGAADRPPAFKAIGIGLAIGSGAFIGTSFVLKKVGLLRANEKYNEVAGEGYGYLKNFYWWAGMTLMILGEGLNFAAYAFTDAILVTPLGALSVVITTILSAIFLKERLSMVGKVACFLCIVGTVVIVMNAPQSSSVANIQQMQEYVIHPGFLTYAGVVIVGSIIVAFWLGPKYGNKNMMVYISICSWVGGLSVVATQGLGAAIIAQAGGTPQFNQWFLYVLLAFVIGTLVTEIIFLNKALNIFNAALVTPTYYVYFTSTTIISSAILFRGFKGTPTSIITVVMGFLTICSGVVLLQLSKSAKDVPDAAVFSGDLDQIQTIAEQPQPETEPKADAIRGTAAIVRRLSAARQKMEIEELKRLHEEKLQESLEPVGENAVPQFEWDGIRRRRTGTFSTHGARSMTSTTPSNAFHPPRTPTAHPPLGWSHIPTEEELAAANRPVSPALSSLVGTIRNRARSVLLPGHPDFRGNPNQPKVQSPMHPVQLTSIAVPGSKSAEEYVPGRDFDSHNWDNAENSNRRIQFAGEVRKVSDDSEPRNTLAPPTPPPHSVLRQFSFQNIFKRHQSHADDRDHALDSRPKLSSRGSSRGYSSPQLKGATEEEMLGLVKGDSNHAQSMPTLPRFEDSGEEEDDAQDVDDKQLQYGHSITKGYRHSPPRRNESSEKELEEEDELTAYRQHQKRFKERRRSGSSDGDDRPPPPPPHGKGGAFI</sequence>
<dbReference type="Pfam" id="PF05653">
    <property type="entry name" value="Mg_trans_NIPA"/>
    <property type="match status" value="1"/>
</dbReference>
<feature type="region of interest" description="Disordered" evidence="5">
    <location>
        <begin position="513"/>
        <end position="570"/>
    </location>
</feature>
<feature type="compositionally biased region" description="Basic and acidic residues" evidence="5">
    <location>
        <begin position="546"/>
        <end position="556"/>
    </location>
</feature>
<evidence type="ECO:0000256" key="5">
    <source>
        <dbReference type="SAM" id="MobiDB-lite"/>
    </source>
</evidence>
<feature type="transmembrane region" description="Helical" evidence="6">
    <location>
        <begin position="133"/>
        <end position="153"/>
    </location>
</feature>
<evidence type="ECO:0000256" key="2">
    <source>
        <dbReference type="ARBA" id="ARBA00022692"/>
    </source>
</evidence>
<feature type="transmembrane region" description="Helical" evidence="6">
    <location>
        <begin position="34"/>
        <end position="53"/>
    </location>
</feature>
<dbReference type="GO" id="GO:0016020">
    <property type="term" value="C:membrane"/>
    <property type="evidence" value="ECO:0007669"/>
    <property type="project" value="UniProtKB-SubCell"/>
</dbReference>
<evidence type="ECO:0000256" key="3">
    <source>
        <dbReference type="ARBA" id="ARBA00022989"/>
    </source>
</evidence>
<evidence type="ECO:0000313" key="8">
    <source>
        <dbReference type="Proteomes" id="UP001302812"/>
    </source>
</evidence>
<dbReference type="Proteomes" id="UP001302812">
    <property type="component" value="Unassembled WGS sequence"/>
</dbReference>
<organism evidence="7 8">
    <name type="scientific">Canariomyces notabilis</name>
    <dbReference type="NCBI Taxonomy" id="2074819"/>
    <lineage>
        <taxon>Eukaryota</taxon>
        <taxon>Fungi</taxon>
        <taxon>Dikarya</taxon>
        <taxon>Ascomycota</taxon>
        <taxon>Pezizomycotina</taxon>
        <taxon>Sordariomycetes</taxon>
        <taxon>Sordariomycetidae</taxon>
        <taxon>Sordariales</taxon>
        <taxon>Chaetomiaceae</taxon>
        <taxon>Canariomyces</taxon>
    </lineage>
</organism>
<evidence type="ECO:0000256" key="6">
    <source>
        <dbReference type="SAM" id="Phobius"/>
    </source>
</evidence>
<dbReference type="RefSeq" id="XP_064668489.1">
    <property type="nucleotide sequence ID" value="XM_064816917.1"/>
</dbReference>
<evidence type="ECO:0000256" key="1">
    <source>
        <dbReference type="ARBA" id="ARBA00004141"/>
    </source>
</evidence>
<feature type="compositionally biased region" description="Basic and acidic residues" evidence="5">
    <location>
        <begin position="706"/>
        <end position="716"/>
    </location>
</feature>
<feature type="compositionally biased region" description="Basic residues" evidence="5">
    <location>
        <begin position="696"/>
        <end position="705"/>
    </location>
</feature>
<proteinExistence type="predicted"/>
<feature type="transmembrane region" description="Helical" evidence="6">
    <location>
        <begin position="173"/>
        <end position="191"/>
    </location>
</feature>
<feature type="transmembrane region" description="Helical" evidence="6">
    <location>
        <begin position="104"/>
        <end position="126"/>
    </location>
</feature>
<feature type="compositionally biased region" description="Basic and acidic residues" evidence="5">
    <location>
        <begin position="585"/>
        <end position="598"/>
    </location>
</feature>
<feature type="transmembrane region" description="Helical" evidence="6">
    <location>
        <begin position="79"/>
        <end position="98"/>
    </location>
</feature>
<reference evidence="7" key="2">
    <citation type="submission" date="2023-05" db="EMBL/GenBank/DDBJ databases">
        <authorList>
            <consortium name="Lawrence Berkeley National Laboratory"/>
            <person name="Steindorff A."/>
            <person name="Hensen N."/>
            <person name="Bonometti L."/>
            <person name="Westerberg I."/>
            <person name="Brannstrom I.O."/>
            <person name="Guillou S."/>
            <person name="Cros-Aarteil S."/>
            <person name="Calhoun S."/>
            <person name="Haridas S."/>
            <person name="Kuo A."/>
            <person name="Mondo S."/>
            <person name="Pangilinan J."/>
            <person name="Riley R."/>
            <person name="Labutti K."/>
            <person name="Andreopoulos B."/>
            <person name="Lipzen A."/>
            <person name="Chen C."/>
            <person name="Yanf M."/>
            <person name="Daum C."/>
            <person name="Ng V."/>
            <person name="Clum A."/>
            <person name="Ohm R."/>
            <person name="Martin F."/>
            <person name="Silar P."/>
            <person name="Natvig D."/>
            <person name="Lalanne C."/>
            <person name="Gautier V."/>
            <person name="Ament-Velasquez S.L."/>
            <person name="Kruys A."/>
            <person name="Hutchinson M.I."/>
            <person name="Powell A.J."/>
            <person name="Barry K."/>
            <person name="Miller A.N."/>
            <person name="Grigoriev I.V."/>
            <person name="Debuchy R."/>
            <person name="Gladieux P."/>
            <person name="Thoren M.H."/>
            <person name="Johannesson H."/>
        </authorList>
    </citation>
    <scope>NUCLEOTIDE SEQUENCE</scope>
    <source>
        <strain evidence="7">CBS 508.74</strain>
    </source>
</reference>
<dbReference type="GeneID" id="89941042"/>
<feature type="compositionally biased region" description="Acidic residues" evidence="5">
    <location>
        <begin position="645"/>
        <end position="654"/>
    </location>
</feature>
<name>A0AAN6QIP1_9PEZI</name>
<feature type="transmembrane region" description="Helical" evidence="6">
    <location>
        <begin position="203"/>
        <end position="226"/>
    </location>
</feature>
<keyword evidence="2 6" id="KW-0812">Transmembrane</keyword>
<dbReference type="InterPro" id="IPR008521">
    <property type="entry name" value="Mg_trans_NIPA"/>
</dbReference>
<feature type="compositionally biased region" description="Low complexity" evidence="5">
    <location>
        <begin position="601"/>
        <end position="611"/>
    </location>
</feature>
<keyword evidence="8" id="KW-1185">Reference proteome</keyword>
<evidence type="ECO:0000313" key="7">
    <source>
        <dbReference type="EMBL" id="KAK4110919.1"/>
    </source>
</evidence>
<dbReference type="EMBL" id="MU853348">
    <property type="protein sequence ID" value="KAK4110919.1"/>
    <property type="molecule type" value="Genomic_DNA"/>
</dbReference>
<dbReference type="GO" id="GO:0015095">
    <property type="term" value="F:magnesium ion transmembrane transporter activity"/>
    <property type="evidence" value="ECO:0007669"/>
    <property type="project" value="InterPro"/>
</dbReference>
<feature type="compositionally biased region" description="Basic and acidic residues" evidence="5">
    <location>
        <begin position="516"/>
        <end position="532"/>
    </location>
</feature>
<keyword evidence="3 6" id="KW-1133">Transmembrane helix</keyword>
<keyword evidence="4 6" id="KW-0472">Membrane</keyword>
<evidence type="ECO:0000256" key="4">
    <source>
        <dbReference type="ARBA" id="ARBA00023136"/>
    </source>
</evidence>
<feature type="transmembrane region" description="Helical" evidence="6">
    <location>
        <begin position="299"/>
        <end position="317"/>
    </location>
</feature>
<accession>A0AAN6QIP1</accession>
<dbReference type="SUPFAM" id="SSF103481">
    <property type="entry name" value="Multidrug resistance efflux transporter EmrE"/>
    <property type="match status" value="1"/>
</dbReference>
<dbReference type="InterPro" id="IPR037185">
    <property type="entry name" value="EmrE-like"/>
</dbReference>
<feature type="region of interest" description="Disordered" evidence="5">
    <location>
        <begin position="583"/>
        <end position="729"/>
    </location>
</feature>
<gene>
    <name evidence="7" type="ORF">N656DRAFT_790790</name>
</gene>